<proteinExistence type="inferred from homology"/>
<gene>
    <name evidence="5" type="ORF">SAMN02745229_00566</name>
</gene>
<dbReference type="InterPro" id="IPR039697">
    <property type="entry name" value="Alcohol_dehydrogenase_Fe"/>
</dbReference>
<name>A0A1M5TE74_BUTFI</name>
<comment type="similarity">
    <text evidence="1">Belongs to the iron-containing alcohol dehydrogenase family.</text>
</comment>
<dbReference type="Pfam" id="PF25137">
    <property type="entry name" value="ADH_Fe_C"/>
    <property type="match status" value="1"/>
</dbReference>
<evidence type="ECO:0000259" key="4">
    <source>
        <dbReference type="Pfam" id="PF25137"/>
    </source>
</evidence>
<dbReference type="SUPFAM" id="SSF56796">
    <property type="entry name" value="Dehydroquinate synthase-like"/>
    <property type="match status" value="1"/>
</dbReference>
<feature type="domain" description="Fe-containing alcohol dehydrogenase-like C-terminal" evidence="4">
    <location>
        <begin position="186"/>
        <end position="290"/>
    </location>
</feature>
<dbReference type="PANTHER" id="PTHR11496:SF102">
    <property type="entry name" value="ALCOHOL DEHYDROGENASE 4"/>
    <property type="match status" value="1"/>
</dbReference>
<dbReference type="InterPro" id="IPR056798">
    <property type="entry name" value="ADH_Fe_C"/>
</dbReference>
<dbReference type="STRING" id="1121131.SAMN02745229_00566"/>
<evidence type="ECO:0000259" key="3">
    <source>
        <dbReference type="Pfam" id="PF00465"/>
    </source>
</evidence>
<keyword evidence="2" id="KW-0560">Oxidoreductase</keyword>
<organism evidence="5 6">
    <name type="scientific">Butyrivibrio fibrisolvens DSM 3071</name>
    <dbReference type="NCBI Taxonomy" id="1121131"/>
    <lineage>
        <taxon>Bacteria</taxon>
        <taxon>Bacillati</taxon>
        <taxon>Bacillota</taxon>
        <taxon>Clostridia</taxon>
        <taxon>Lachnospirales</taxon>
        <taxon>Lachnospiraceae</taxon>
        <taxon>Butyrivibrio</taxon>
    </lineage>
</organism>
<dbReference type="Gene3D" id="1.20.1090.10">
    <property type="entry name" value="Dehydroquinate synthase-like - alpha domain"/>
    <property type="match status" value="1"/>
</dbReference>
<dbReference type="FunFam" id="3.40.50.1970:FF:000003">
    <property type="entry name" value="Alcohol dehydrogenase, iron-containing"/>
    <property type="match status" value="1"/>
</dbReference>
<reference evidence="6" key="1">
    <citation type="submission" date="2016-11" db="EMBL/GenBank/DDBJ databases">
        <authorList>
            <person name="Varghese N."/>
            <person name="Submissions S."/>
        </authorList>
    </citation>
    <scope>NUCLEOTIDE SEQUENCE [LARGE SCALE GENOMIC DNA]</scope>
    <source>
        <strain evidence="6">DSM 3071</strain>
    </source>
</reference>
<sequence length="358" mass="39235">MYYIPTRLFTGQDALKNNKDYLTGLGTKALIVTGSKSAKINGSFDDVAQILEDSGKEFSVYEGIQENPTVESIMEAREFGRDNVCDFVVGIGGGSALDASKAISLMMAHYNDGWEYLYDTNKSNDMLPLAAVPTTCGTGSEVTGVSVLTRTDLKTKKSSVHKLYPNVSFVDGKYLKTAPRSILRNTAMDALSHMIEGTIHTKATPYTRMCASHGLDIWRSCKGVIDGTKEASEDDLQSLMDASTMAGMTIAQTGTTIPHALSYPITIGLNIPHGKSVSYFLAEFVKAMNKEDRDFILTKSGFGDPDELNEFFKKVCEPDEIPLNYREIAYEELCSNKAKLSCVPFEINDSILKRIAGI</sequence>
<dbReference type="InterPro" id="IPR001670">
    <property type="entry name" value="ADH_Fe/GldA"/>
</dbReference>
<dbReference type="OrthoDB" id="9804734at2"/>
<evidence type="ECO:0000313" key="5">
    <source>
        <dbReference type="EMBL" id="SHH48930.1"/>
    </source>
</evidence>
<accession>A0A1M5TE74</accession>
<dbReference type="CDD" id="cd08181">
    <property type="entry name" value="PPD-like"/>
    <property type="match status" value="1"/>
</dbReference>
<dbReference type="Gene3D" id="3.40.50.1970">
    <property type="match status" value="1"/>
</dbReference>
<evidence type="ECO:0000313" key="6">
    <source>
        <dbReference type="Proteomes" id="UP000184278"/>
    </source>
</evidence>
<dbReference type="AlphaFoldDB" id="A0A1M5TE74"/>
<dbReference type="EMBL" id="FQXK01000004">
    <property type="protein sequence ID" value="SHH48930.1"/>
    <property type="molecule type" value="Genomic_DNA"/>
</dbReference>
<feature type="domain" description="Alcohol dehydrogenase iron-type/glycerol dehydrogenase GldA" evidence="3">
    <location>
        <begin position="5"/>
        <end position="171"/>
    </location>
</feature>
<dbReference type="Proteomes" id="UP000184278">
    <property type="component" value="Unassembled WGS sequence"/>
</dbReference>
<evidence type="ECO:0000256" key="1">
    <source>
        <dbReference type="ARBA" id="ARBA00007358"/>
    </source>
</evidence>
<dbReference type="RefSeq" id="WP_073385337.1">
    <property type="nucleotide sequence ID" value="NZ_FQXK01000004.1"/>
</dbReference>
<dbReference type="PANTHER" id="PTHR11496">
    <property type="entry name" value="ALCOHOL DEHYDROGENASE"/>
    <property type="match status" value="1"/>
</dbReference>
<protein>
    <submittedName>
        <fullName evidence="5">Alcohol dehydrogenase</fullName>
    </submittedName>
</protein>
<keyword evidence="6" id="KW-1185">Reference proteome</keyword>
<dbReference type="GeneID" id="89509472"/>
<dbReference type="GO" id="GO:0046872">
    <property type="term" value="F:metal ion binding"/>
    <property type="evidence" value="ECO:0007669"/>
    <property type="project" value="InterPro"/>
</dbReference>
<evidence type="ECO:0000256" key="2">
    <source>
        <dbReference type="ARBA" id="ARBA00023002"/>
    </source>
</evidence>
<dbReference type="Pfam" id="PF00465">
    <property type="entry name" value="Fe-ADH"/>
    <property type="match status" value="1"/>
</dbReference>
<dbReference type="GO" id="GO:0004022">
    <property type="term" value="F:alcohol dehydrogenase (NAD+) activity"/>
    <property type="evidence" value="ECO:0007669"/>
    <property type="project" value="TreeGrafter"/>
</dbReference>